<comment type="caution">
    <text evidence="10">The sequence shown here is derived from an EMBL/GenBank/DDBJ whole genome shotgun (WGS) entry which is preliminary data.</text>
</comment>
<dbReference type="NCBIfam" id="TIGR02887">
    <property type="entry name" value="spore_ger_x_C"/>
    <property type="match status" value="1"/>
</dbReference>
<keyword evidence="4" id="KW-0732">Signal</keyword>
<dbReference type="Pfam" id="PF05504">
    <property type="entry name" value="Spore_GerAC"/>
    <property type="match status" value="1"/>
</dbReference>
<dbReference type="AlphaFoldDB" id="V6M2T1"/>
<accession>V6M2T1</accession>
<keyword evidence="5" id="KW-0472">Membrane</keyword>
<evidence type="ECO:0000313" key="10">
    <source>
        <dbReference type="EMBL" id="EST52637.1"/>
    </source>
</evidence>
<comment type="similarity">
    <text evidence="2">Belongs to the GerABKC lipoprotein family.</text>
</comment>
<protein>
    <submittedName>
        <fullName evidence="10">Spore germination protein</fullName>
    </submittedName>
</protein>
<proteinExistence type="inferred from homology"/>
<dbReference type="RefSeq" id="WP_023557238.1">
    <property type="nucleotide sequence ID" value="NZ_KI629785.1"/>
</dbReference>
<dbReference type="InterPro" id="IPR057336">
    <property type="entry name" value="GerAC_N"/>
</dbReference>
<feature type="domain" description="Spore germination protein N-terminal" evidence="9">
    <location>
        <begin position="29"/>
        <end position="200"/>
    </location>
</feature>
<dbReference type="InterPro" id="IPR008844">
    <property type="entry name" value="Spore_GerAC-like"/>
</dbReference>
<evidence type="ECO:0000256" key="5">
    <source>
        <dbReference type="ARBA" id="ARBA00023136"/>
    </source>
</evidence>
<dbReference type="InterPro" id="IPR046953">
    <property type="entry name" value="Spore_GerAC-like_C"/>
</dbReference>
<dbReference type="InterPro" id="IPR038501">
    <property type="entry name" value="Spore_GerAC_C_sf"/>
</dbReference>
<dbReference type="PANTHER" id="PTHR35789:SF1">
    <property type="entry name" value="SPORE GERMINATION PROTEIN B3"/>
    <property type="match status" value="1"/>
</dbReference>
<evidence type="ECO:0000256" key="7">
    <source>
        <dbReference type="ARBA" id="ARBA00023288"/>
    </source>
</evidence>
<evidence type="ECO:0000256" key="6">
    <source>
        <dbReference type="ARBA" id="ARBA00023139"/>
    </source>
</evidence>
<dbReference type="PROSITE" id="PS51257">
    <property type="entry name" value="PROKAR_LIPOPROTEIN"/>
    <property type="match status" value="1"/>
</dbReference>
<dbReference type="GO" id="GO:0009847">
    <property type="term" value="P:spore germination"/>
    <property type="evidence" value="ECO:0007669"/>
    <property type="project" value="InterPro"/>
</dbReference>
<dbReference type="PANTHER" id="PTHR35789">
    <property type="entry name" value="SPORE GERMINATION PROTEIN B3"/>
    <property type="match status" value="1"/>
</dbReference>
<keyword evidence="7" id="KW-0449">Lipoprotein</keyword>
<evidence type="ECO:0000256" key="2">
    <source>
        <dbReference type="ARBA" id="ARBA00007886"/>
    </source>
</evidence>
<dbReference type="OrthoDB" id="9816067at2"/>
<dbReference type="Gene3D" id="6.20.190.10">
    <property type="entry name" value="Nutrient germinant receptor protein C, domain 1"/>
    <property type="match status" value="1"/>
</dbReference>
<gene>
    <name evidence="10" type="ORF">T458_16870</name>
</gene>
<dbReference type="Gene3D" id="3.30.300.210">
    <property type="entry name" value="Nutrient germinant receptor protein C, domain 3"/>
    <property type="match status" value="1"/>
</dbReference>
<evidence type="ECO:0000259" key="9">
    <source>
        <dbReference type="Pfam" id="PF25198"/>
    </source>
</evidence>
<reference evidence="10 11" key="1">
    <citation type="journal article" date="2014" name="Genome Announc.">
        <title>Draft Genome Sequence of Brevibacillus panacihumi Strain W25, a Halotolerant Hydrocarbon-Degrading Bacterium.</title>
        <authorList>
            <person name="Wang X."/>
            <person name="Jin D."/>
            <person name="Zhou L."/>
            <person name="Wu L."/>
            <person name="An W."/>
            <person name="Chen Y."/>
            <person name="Zhao L."/>
        </authorList>
    </citation>
    <scope>NUCLEOTIDE SEQUENCE [LARGE SCALE GENOMIC DNA]</scope>
    <source>
        <strain evidence="10 11">W25</strain>
    </source>
</reference>
<evidence type="ECO:0000259" key="8">
    <source>
        <dbReference type="Pfam" id="PF05504"/>
    </source>
</evidence>
<dbReference type="Pfam" id="PF25198">
    <property type="entry name" value="Spore_GerAC_N"/>
    <property type="match status" value="1"/>
</dbReference>
<dbReference type="PATRIC" id="fig|1408254.3.peg.3319"/>
<dbReference type="STRING" id="1408254.T458_16870"/>
<sequence>MNNRRNRKGLTRYCLLVSIVSILLSGCWDRREVNDIAIVIAMSVDKEEDGKYRLGVQIPLVSSMGSLSGGGGGTSGNESFYVDSAVGKTLHEARAILQTRMSRILYFAHYRVVVIGSEVARSGFSKPFDIISRYPENRLTSYVVMTKGKAIDLLNAHPHFERFSGEAIRELIKAVTIPVSIKDMAQMNITPGIDTFLPVFDPVNTQPKGDSKEIEGTGIAVFRGDKLIKIYKRSEVAGIRWFQSYFNPFSFVIEMDDSGPISAMVLKGHAVVKPMIRQGRIHFDIQLYASVFIPETLSPLDFNDKSTFNEVERRLAEKITKKVDFILNESKKHRVDPTGLGLTFAKRYPKLWEQKYKKRWEKELPHITFQIHSKVQVTNIGQTTNSLMKEGL</sequence>
<evidence type="ECO:0000256" key="4">
    <source>
        <dbReference type="ARBA" id="ARBA00022729"/>
    </source>
</evidence>
<comment type="subcellular location">
    <subcellularLocation>
        <location evidence="1">Membrane</location>
        <topology evidence="1">Lipid-anchor</topology>
    </subcellularLocation>
</comment>
<evidence type="ECO:0000256" key="1">
    <source>
        <dbReference type="ARBA" id="ARBA00004635"/>
    </source>
</evidence>
<feature type="domain" description="Spore germination GerAC-like C-terminal" evidence="8">
    <location>
        <begin position="217"/>
        <end position="381"/>
    </location>
</feature>
<keyword evidence="11" id="KW-1185">Reference proteome</keyword>
<evidence type="ECO:0000256" key="3">
    <source>
        <dbReference type="ARBA" id="ARBA00022544"/>
    </source>
</evidence>
<dbReference type="HOGENOM" id="CLU_051140_0_0_9"/>
<evidence type="ECO:0000313" key="11">
    <source>
        <dbReference type="Proteomes" id="UP000017973"/>
    </source>
</evidence>
<keyword evidence="3" id="KW-0309">Germination</keyword>
<dbReference type="eggNOG" id="ENOG502ZA53">
    <property type="taxonomic scope" value="Bacteria"/>
</dbReference>
<keyword evidence="6" id="KW-0564">Palmitate</keyword>
<dbReference type="EMBL" id="AYJU01000017">
    <property type="protein sequence ID" value="EST52637.1"/>
    <property type="molecule type" value="Genomic_DNA"/>
</dbReference>
<organism evidence="10 11">
    <name type="scientific">Brevibacillus panacihumi W25</name>
    <dbReference type="NCBI Taxonomy" id="1408254"/>
    <lineage>
        <taxon>Bacteria</taxon>
        <taxon>Bacillati</taxon>
        <taxon>Bacillota</taxon>
        <taxon>Bacilli</taxon>
        <taxon>Bacillales</taxon>
        <taxon>Paenibacillaceae</taxon>
        <taxon>Brevibacillus</taxon>
    </lineage>
</organism>
<dbReference type="Proteomes" id="UP000017973">
    <property type="component" value="Unassembled WGS sequence"/>
</dbReference>
<name>V6M2T1_9BACL</name>
<dbReference type="GO" id="GO:0016020">
    <property type="term" value="C:membrane"/>
    <property type="evidence" value="ECO:0007669"/>
    <property type="project" value="UniProtKB-SubCell"/>
</dbReference>